<dbReference type="Gene3D" id="2.70.150.10">
    <property type="entry name" value="Calcium-transporting ATPase, cytoplasmic transduction domain A"/>
    <property type="match status" value="1"/>
</dbReference>
<dbReference type="EC" id="7.2.2.10" evidence="2"/>
<dbReference type="Proteomes" id="UP000681967">
    <property type="component" value="Unassembled WGS sequence"/>
</dbReference>
<dbReference type="InterPro" id="IPR023298">
    <property type="entry name" value="ATPase_P-typ_TM_dom_sf"/>
</dbReference>
<evidence type="ECO:0000256" key="15">
    <source>
        <dbReference type="SAM" id="Phobius"/>
    </source>
</evidence>
<dbReference type="GO" id="GO:0012505">
    <property type="term" value="C:endomembrane system"/>
    <property type="evidence" value="ECO:0007669"/>
    <property type="project" value="UniProtKB-SubCell"/>
</dbReference>
<keyword evidence="9" id="KW-0067">ATP-binding</keyword>
<dbReference type="PANTHER" id="PTHR24093:SF369">
    <property type="entry name" value="CALCIUM-TRANSPORTING ATPASE"/>
    <property type="match status" value="1"/>
</dbReference>
<keyword evidence="3" id="KW-0813">Transport</keyword>
<dbReference type="FunFam" id="1.20.1110.10:FF:000002">
    <property type="entry name" value="Calcium-transporting ATPase"/>
    <property type="match status" value="1"/>
</dbReference>
<keyword evidence="7" id="KW-0547">Nucleotide-binding</keyword>
<gene>
    <name evidence="17" type="ORF">BYL167_LOCUS43486</name>
</gene>
<dbReference type="GO" id="GO:0005388">
    <property type="term" value="F:P-type calcium transporter activity"/>
    <property type="evidence" value="ECO:0007669"/>
    <property type="project" value="UniProtKB-EC"/>
</dbReference>
<evidence type="ECO:0000256" key="13">
    <source>
        <dbReference type="ARBA" id="ARBA00023065"/>
    </source>
</evidence>
<evidence type="ECO:0000256" key="5">
    <source>
        <dbReference type="ARBA" id="ARBA00022692"/>
    </source>
</evidence>
<keyword evidence="11" id="KW-1278">Translocase</keyword>
<evidence type="ECO:0000256" key="4">
    <source>
        <dbReference type="ARBA" id="ARBA00022568"/>
    </source>
</evidence>
<sequence length="224" mass="25119">TTVVGGGDSSMFDITLAQLTELMDVREKDLKEKLHSSEYNGIKGVLEKLKVDVNKGLDSKNQQDLEQRRTAYGRNEIPPKPMKTFLRLCWDALHDMLLVILLVCAVVSIGLSFYKPPQEDDNVKEDGPNLEWIEGVAILVAVLVVVFVTSFNDWRKERQFRGLQNKIEKDQQASVIRDNVIQQIPISELVVGDLCFIKYGDLLPADGLIVQSSDLKTDESSITG</sequence>
<evidence type="ECO:0000256" key="2">
    <source>
        <dbReference type="ARBA" id="ARBA00012790"/>
    </source>
</evidence>
<evidence type="ECO:0000256" key="3">
    <source>
        <dbReference type="ARBA" id="ARBA00022448"/>
    </source>
</evidence>
<accession>A0A8S3A4V7</accession>
<feature type="non-terminal residue" evidence="17">
    <location>
        <position position="1"/>
    </location>
</feature>
<feature type="transmembrane region" description="Helical" evidence="15">
    <location>
        <begin position="132"/>
        <end position="151"/>
    </location>
</feature>
<dbReference type="Gene3D" id="1.20.1110.10">
    <property type="entry name" value="Calcium-transporting ATPase, transmembrane domain"/>
    <property type="match status" value="1"/>
</dbReference>
<keyword evidence="6" id="KW-0479">Metal-binding</keyword>
<dbReference type="InterPro" id="IPR004014">
    <property type="entry name" value="ATPase_P-typ_cation-transptr_N"/>
</dbReference>
<dbReference type="GO" id="GO:0051480">
    <property type="term" value="P:regulation of cytosolic calcium ion concentration"/>
    <property type="evidence" value="ECO:0007669"/>
    <property type="project" value="TreeGrafter"/>
</dbReference>
<evidence type="ECO:0000256" key="12">
    <source>
        <dbReference type="ARBA" id="ARBA00022989"/>
    </source>
</evidence>
<keyword evidence="12 15" id="KW-1133">Transmembrane helix</keyword>
<dbReference type="Pfam" id="PF00690">
    <property type="entry name" value="Cation_ATPase_N"/>
    <property type="match status" value="1"/>
</dbReference>
<dbReference type="GO" id="GO:0046872">
    <property type="term" value="F:metal ion binding"/>
    <property type="evidence" value="ECO:0007669"/>
    <property type="project" value="UniProtKB-KW"/>
</dbReference>
<dbReference type="GO" id="GO:0005524">
    <property type="term" value="F:ATP binding"/>
    <property type="evidence" value="ECO:0007669"/>
    <property type="project" value="UniProtKB-KW"/>
</dbReference>
<dbReference type="GO" id="GO:0005886">
    <property type="term" value="C:plasma membrane"/>
    <property type="evidence" value="ECO:0007669"/>
    <property type="project" value="TreeGrafter"/>
</dbReference>
<dbReference type="SMART" id="SM00831">
    <property type="entry name" value="Cation_ATPase_N"/>
    <property type="match status" value="1"/>
</dbReference>
<feature type="domain" description="Cation-transporting P-type ATPase N-terminal" evidence="16">
    <location>
        <begin position="38"/>
        <end position="113"/>
    </location>
</feature>
<evidence type="ECO:0000313" key="18">
    <source>
        <dbReference type="Proteomes" id="UP000681967"/>
    </source>
</evidence>
<comment type="subcellular location">
    <subcellularLocation>
        <location evidence="1">Endomembrane system</location>
        <topology evidence="1">Multi-pass membrane protein</topology>
    </subcellularLocation>
</comment>
<evidence type="ECO:0000256" key="14">
    <source>
        <dbReference type="ARBA" id="ARBA00023136"/>
    </source>
</evidence>
<feature type="non-terminal residue" evidence="17">
    <location>
        <position position="224"/>
    </location>
</feature>
<evidence type="ECO:0000256" key="9">
    <source>
        <dbReference type="ARBA" id="ARBA00022840"/>
    </source>
</evidence>
<dbReference type="InterPro" id="IPR059000">
    <property type="entry name" value="ATPase_P-type_domA"/>
</dbReference>
<evidence type="ECO:0000256" key="6">
    <source>
        <dbReference type="ARBA" id="ARBA00022723"/>
    </source>
</evidence>
<dbReference type="PANTHER" id="PTHR24093">
    <property type="entry name" value="CATION TRANSPORTING ATPASE"/>
    <property type="match status" value="1"/>
</dbReference>
<comment type="caution">
    <text evidence="17">The sequence shown here is derived from an EMBL/GenBank/DDBJ whole genome shotgun (WGS) entry which is preliminary data.</text>
</comment>
<evidence type="ECO:0000256" key="1">
    <source>
        <dbReference type="ARBA" id="ARBA00004127"/>
    </source>
</evidence>
<name>A0A8S3A4V7_9BILA</name>
<dbReference type="AlphaFoldDB" id="A0A8S3A4V7"/>
<evidence type="ECO:0000256" key="7">
    <source>
        <dbReference type="ARBA" id="ARBA00022741"/>
    </source>
</evidence>
<organism evidence="17 18">
    <name type="scientific">Rotaria magnacalcarata</name>
    <dbReference type="NCBI Taxonomy" id="392030"/>
    <lineage>
        <taxon>Eukaryota</taxon>
        <taxon>Metazoa</taxon>
        <taxon>Spiralia</taxon>
        <taxon>Gnathifera</taxon>
        <taxon>Rotifera</taxon>
        <taxon>Eurotatoria</taxon>
        <taxon>Bdelloidea</taxon>
        <taxon>Philodinida</taxon>
        <taxon>Philodinidae</taxon>
        <taxon>Rotaria</taxon>
    </lineage>
</organism>
<feature type="transmembrane region" description="Helical" evidence="15">
    <location>
        <begin position="92"/>
        <end position="112"/>
    </location>
</feature>
<reference evidence="17" key="1">
    <citation type="submission" date="2021-02" db="EMBL/GenBank/DDBJ databases">
        <authorList>
            <person name="Nowell W R."/>
        </authorList>
    </citation>
    <scope>NUCLEOTIDE SEQUENCE</scope>
</reference>
<keyword evidence="13" id="KW-0406">Ion transport</keyword>
<dbReference type="SUPFAM" id="SSF81653">
    <property type="entry name" value="Calcium ATPase, transduction domain A"/>
    <property type="match status" value="1"/>
</dbReference>
<keyword evidence="4" id="KW-0109">Calcium transport</keyword>
<evidence type="ECO:0000256" key="11">
    <source>
        <dbReference type="ARBA" id="ARBA00022967"/>
    </source>
</evidence>
<keyword evidence="10" id="KW-0460">Magnesium</keyword>
<evidence type="ECO:0000259" key="16">
    <source>
        <dbReference type="SMART" id="SM00831"/>
    </source>
</evidence>
<dbReference type="SUPFAM" id="SSF81665">
    <property type="entry name" value="Calcium ATPase, transmembrane domain M"/>
    <property type="match status" value="1"/>
</dbReference>
<evidence type="ECO:0000313" key="17">
    <source>
        <dbReference type="EMBL" id="CAF4685105.1"/>
    </source>
</evidence>
<protein>
    <recommendedName>
        <fullName evidence="2">P-type Ca(2+) transporter</fullName>
        <ecNumber evidence="2">7.2.2.10</ecNumber>
    </recommendedName>
</protein>
<evidence type="ECO:0000256" key="8">
    <source>
        <dbReference type="ARBA" id="ARBA00022837"/>
    </source>
</evidence>
<proteinExistence type="predicted"/>
<dbReference type="InterPro" id="IPR008250">
    <property type="entry name" value="ATPase_P-typ_transduc_dom_A_sf"/>
</dbReference>
<keyword evidence="8" id="KW-0106">Calcium</keyword>
<keyword evidence="5 15" id="KW-0812">Transmembrane</keyword>
<dbReference type="EMBL" id="CAJOBH010115809">
    <property type="protein sequence ID" value="CAF4685105.1"/>
    <property type="molecule type" value="Genomic_DNA"/>
</dbReference>
<dbReference type="Pfam" id="PF00122">
    <property type="entry name" value="E1-E2_ATPase"/>
    <property type="match status" value="1"/>
</dbReference>
<evidence type="ECO:0000256" key="10">
    <source>
        <dbReference type="ARBA" id="ARBA00022842"/>
    </source>
</evidence>
<keyword evidence="14 15" id="KW-0472">Membrane</keyword>